<protein>
    <submittedName>
        <fullName evidence="1">Uncharacterized protein</fullName>
    </submittedName>
</protein>
<reference evidence="1" key="1">
    <citation type="submission" date="2020-09" db="EMBL/GenBank/DDBJ databases">
        <authorList>
            <person name="Zhang D."/>
            <person name="Hatherill J.R."/>
            <person name="Ramirez J.F."/>
            <person name="Edinger B."/>
            <person name="Balarin R."/>
            <person name="Sullivan A."/>
            <person name="Humpal K.M."/>
            <person name="Guseva A."/>
            <person name="Butela K.A."/>
            <person name="Garlena R.A."/>
            <person name="Russell D.A."/>
            <person name="Pope W.H."/>
            <person name="Jacobs-Sera D."/>
            <person name="Hatfull G.F."/>
        </authorList>
    </citation>
    <scope>NUCLEOTIDE SEQUENCE</scope>
</reference>
<name>A0A879R2W7_9CAUD</name>
<evidence type="ECO:0000313" key="1">
    <source>
        <dbReference type="EMBL" id="QPX48259.1"/>
    </source>
</evidence>
<proteinExistence type="predicted"/>
<organism evidence="1 2">
    <name type="scientific">Synechococcus phage S-SRM01</name>
    <dbReference type="NCBI Taxonomy" id="2781608"/>
    <lineage>
        <taxon>Viruses</taxon>
        <taxon>Duplodnaviria</taxon>
        <taxon>Heunggongvirae</taxon>
        <taxon>Uroviricota</taxon>
        <taxon>Caudoviricetes</taxon>
        <taxon>Pantevenvirales</taxon>
        <taxon>Kyanoviridae</taxon>
        <taxon>Serangoonvirus</taxon>
        <taxon>Serangoonvirus essarone</taxon>
    </lineage>
</organism>
<dbReference type="EMBL" id="MW015081">
    <property type="protein sequence ID" value="QPX48259.1"/>
    <property type="molecule type" value="Genomic_DNA"/>
</dbReference>
<sequence>MKVIRKPTVLLERFPYRYVQVGTLEINGKPDYRIQKVDSYTGRYRDMYLLDNEMQLMTAMEDHEYTCWLDPDGVPSYRHYT</sequence>
<dbReference type="Proteomes" id="UP000664915">
    <property type="component" value="Segment"/>
</dbReference>
<dbReference type="KEGG" id="vg:77946464"/>
<keyword evidence="2" id="KW-1185">Reference proteome</keyword>
<dbReference type="GeneID" id="77946464"/>
<dbReference type="RefSeq" id="YP_010670269.1">
    <property type="nucleotide sequence ID" value="NC_070963.1"/>
</dbReference>
<accession>A0A879R2W7</accession>
<evidence type="ECO:0000313" key="2">
    <source>
        <dbReference type="Proteomes" id="UP000664915"/>
    </source>
</evidence>